<dbReference type="AlphaFoldDB" id="A0A5Q0BH66"/>
<evidence type="ECO:0000313" key="3">
    <source>
        <dbReference type="Proteomes" id="UP000325755"/>
    </source>
</evidence>
<evidence type="ECO:0000313" key="2">
    <source>
        <dbReference type="EMBL" id="QFY41514.1"/>
    </source>
</evidence>
<reference evidence="2 3" key="1">
    <citation type="submission" date="2019-09" db="EMBL/GenBank/DDBJ databases">
        <title>Ecophysiology of the spiral-shaped methanotroph Methylospira mobilis as revealed by the complete genome sequence.</title>
        <authorList>
            <person name="Oshkin I.Y."/>
            <person name="Dedysh S.N."/>
            <person name="Miroshnikov K."/>
            <person name="Danilova O.V."/>
            <person name="Hakobyan A."/>
            <person name="Liesack W."/>
        </authorList>
    </citation>
    <scope>NUCLEOTIDE SEQUENCE [LARGE SCALE GENOMIC DNA]</scope>
    <source>
        <strain evidence="2 3">Shm1</strain>
    </source>
</reference>
<dbReference type="OrthoDB" id="8565002at2"/>
<dbReference type="EMBL" id="CP044205">
    <property type="protein sequence ID" value="QFY41514.1"/>
    <property type="molecule type" value="Genomic_DNA"/>
</dbReference>
<organism evidence="2 3">
    <name type="scientific">Candidatus Methylospira mobilis</name>
    <dbReference type="NCBI Taxonomy" id="1808979"/>
    <lineage>
        <taxon>Bacteria</taxon>
        <taxon>Pseudomonadati</taxon>
        <taxon>Pseudomonadota</taxon>
        <taxon>Gammaproteobacteria</taxon>
        <taxon>Methylococcales</taxon>
        <taxon>Methylococcaceae</taxon>
        <taxon>Candidatus Methylospira</taxon>
    </lineage>
</organism>
<gene>
    <name evidence="2" type="ORF">F6R98_01820</name>
</gene>
<dbReference type="KEGG" id="mmob:F6R98_01820"/>
<dbReference type="InterPro" id="IPR025294">
    <property type="entry name" value="DUF4156"/>
</dbReference>
<name>A0A5Q0BH66_9GAMM</name>
<dbReference type="Pfam" id="PF13698">
    <property type="entry name" value="DUF4156"/>
    <property type="match status" value="1"/>
</dbReference>
<feature type="signal peptide" evidence="1">
    <location>
        <begin position="1"/>
        <end position="20"/>
    </location>
</feature>
<accession>A0A5Q0BH66</accession>
<sequence length="112" mass="11772">MKAARYANLFLLSAALLACAPTPLIPGAESVHALDVSPDTSKAPCTLLGKEVVGTQGNVFGGDYTSIENLNELKNAAYKLGANAIYIQQRRDINRAGGTVNATITVSAYKCK</sequence>
<proteinExistence type="predicted"/>
<evidence type="ECO:0000256" key="1">
    <source>
        <dbReference type="SAM" id="SignalP"/>
    </source>
</evidence>
<protein>
    <submittedName>
        <fullName evidence="2">DUF4156 domain-containing protein</fullName>
    </submittedName>
</protein>
<keyword evidence="3" id="KW-1185">Reference proteome</keyword>
<dbReference type="RefSeq" id="WP_153247496.1">
    <property type="nucleotide sequence ID" value="NZ_CP044205.1"/>
</dbReference>
<dbReference type="InParanoid" id="A0A5Q0BH66"/>
<dbReference type="Proteomes" id="UP000325755">
    <property type="component" value="Chromosome"/>
</dbReference>
<dbReference type="PROSITE" id="PS51257">
    <property type="entry name" value="PROKAR_LIPOPROTEIN"/>
    <property type="match status" value="1"/>
</dbReference>
<feature type="chain" id="PRO_5024970384" evidence="1">
    <location>
        <begin position="21"/>
        <end position="112"/>
    </location>
</feature>
<keyword evidence="1" id="KW-0732">Signal</keyword>